<name>A0A8J6NIJ8_9CHLR</name>
<protein>
    <submittedName>
        <fullName evidence="1">Uncharacterized protein</fullName>
    </submittedName>
</protein>
<accession>A0A8J6NIJ8</accession>
<dbReference type="AlphaFoldDB" id="A0A8J6NIJ8"/>
<dbReference type="Proteomes" id="UP000614469">
    <property type="component" value="Unassembled WGS sequence"/>
</dbReference>
<gene>
    <name evidence="1" type="ORF">H8E29_00190</name>
</gene>
<organism evidence="1 2">
    <name type="scientific">Candidatus Desulfolinea nitratireducens</name>
    <dbReference type="NCBI Taxonomy" id="2841698"/>
    <lineage>
        <taxon>Bacteria</taxon>
        <taxon>Bacillati</taxon>
        <taxon>Chloroflexota</taxon>
        <taxon>Anaerolineae</taxon>
        <taxon>Anaerolineales</taxon>
        <taxon>Anaerolineales incertae sedis</taxon>
        <taxon>Candidatus Desulfolinea</taxon>
    </lineage>
</organism>
<evidence type="ECO:0000313" key="1">
    <source>
        <dbReference type="EMBL" id="MBC8333661.1"/>
    </source>
</evidence>
<dbReference type="EMBL" id="JACNJN010000013">
    <property type="protein sequence ID" value="MBC8333661.1"/>
    <property type="molecule type" value="Genomic_DNA"/>
</dbReference>
<reference evidence="1 2" key="1">
    <citation type="submission" date="2020-08" db="EMBL/GenBank/DDBJ databases">
        <title>Bridging the membrane lipid divide: bacteria of the FCB group superphylum have the potential to synthesize archaeal ether lipids.</title>
        <authorList>
            <person name="Villanueva L."/>
            <person name="Von Meijenfeldt F.A.B."/>
            <person name="Westbye A.B."/>
            <person name="Yadav S."/>
            <person name="Hopmans E.C."/>
            <person name="Dutilh B.E."/>
            <person name="Sinninghe Damste J.S."/>
        </authorList>
    </citation>
    <scope>NUCLEOTIDE SEQUENCE [LARGE SCALE GENOMIC DNA]</scope>
    <source>
        <strain evidence="1">NIOZ-UU36</strain>
    </source>
</reference>
<comment type="caution">
    <text evidence="1">The sequence shown here is derived from an EMBL/GenBank/DDBJ whole genome shotgun (WGS) entry which is preliminary data.</text>
</comment>
<evidence type="ECO:0000313" key="2">
    <source>
        <dbReference type="Proteomes" id="UP000614469"/>
    </source>
</evidence>
<proteinExistence type="predicted"/>
<sequence>MDAVDARAYLERWREVERIERLETQAATIQDRWRQLNALRTRATRLGITRNGDDNEMEIFFLWADLRRAHTLA</sequence>